<comment type="caution">
    <text evidence="2">The sequence shown here is derived from an EMBL/GenBank/DDBJ whole genome shotgun (WGS) entry which is preliminary data.</text>
</comment>
<dbReference type="InterPro" id="IPR025334">
    <property type="entry name" value="DUF4240"/>
</dbReference>
<dbReference type="AlphaFoldDB" id="A0A365H9G6"/>
<proteinExistence type="predicted"/>
<dbReference type="OrthoDB" id="6200718at2"/>
<keyword evidence="3" id="KW-1185">Reference proteome</keyword>
<organism evidence="2 3">
    <name type="scientific">Actinomadura craniellae</name>
    <dbReference type="NCBI Taxonomy" id="2231787"/>
    <lineage>
        <taxon>Bacteria</taxon>
        <taxon>Bacillati</taxon>
        <taxon>Actinomycetota</taxon>
        <taxon>Actinomycetes</taxon>
        <taxon>Streptosporangiales</taxon>
        <taxon>Thermomonosporaceae</taxon>
        <taxon>Actinomadura</taxon>
    </lineage>
</organism>
<evidence type="ECO:0000259" key="1">
    <source>
        <dbReference type="Pfam" id="PF14024"/>
    </source>
</evidence>
<evidence type="ECO:0000313" key="3">
    <source>
        <dbReference type="Proteomes" id="UP000251891"/>
    </source>
</evidence>
<dbReference type="Proteomes" id="UP000251891">
    <property type="component" value="Unassembled WGS sequence"/>
</dbReference>
<evidence type="ECO:0000313" key="2">
    <source>
        <dbReference type="EMBL" id="RAY15721.1"/>
    </source>
</evidence>
<gene>
    <name evidence="2" type="ORF">DPM19_08035</name>
</gene>
<dbReference type="RefSeq" id="WP_111864262.1">
    <property type="nucleotide sequence ID" value="NZ_QLYX01000003.1"/>
</dbReference>
<accession>A0A365H9G6</accession>
<reference evidence="2 3" key="1">
    <citation type="submission" date="2018-06" db="EMBL/GenBank/DDBJ databases">
        <title>Actinomadura craniellae sp. nov. isolated from marine sponge Craniella sp.</title>
        <authorList>
            <person name="Li L."/>
            <person name="Xu Q.H."/>
            <person name="Lin H.W."/>
            <person name="Lu Y.H."/>
        </authorList>
    </citation>
    <scope>NUCLEOTIDE SEQUENCE [LARGE SCALE GENOMIC DNA]</scope>
    <source>
        <strain evidence="2 3">LHW63021</strain>
    </source>
</reference>
<dbReference type="EMBL" id="QLYX01000003">
    <property type="protein sequence ID" value="RAY15721.1"/>
    <property type="molecule type" value="Genomic_DNA"/>
</dbReference>
<name>A0A365H9G6_9ACTN</name>
<protein>
    <recommendedName>
        <fullName evidence="1">DUF4240 domain-containing protein</fullName>
    </recommendedName>
</protein>
<dbReference type="Pfam" id="PF14024">
    <property type="entry name" value="DUF4240"/>
    <property type="match status" value="1"/>
</dbReference>
<sequence>MERRELWEVIEEARRRAPGDAEAVAEEMVAILAALPRERIVAAAQPLWDLLTDAYRIDLWAAAYLINGGASDDGFVYFRGWLVAQGREAFERAVAEPDSLAGLPAVRAAAERDEDLEAPDIVSTVWNAHLKATGEELPPGSFAIRHPALDDWDFDDPAQVRARLPRLAALYLD</sequence>
<feature type="domain" description="DUF4240" evidence="1">
    <location>
        <begin position="1"/>
        <end position="126"/>
    </location>
</feature>